<dbReference type="InterPro" id="IPR036610">
    <property type="entry name" value="PEBP-like_sf"/>
</dbReference>
<name>A0A1J4NNQ5_9ACTN</name>
<gene>
    <name evidence="2" type="ORF">WN71_030960</name>
</gene>
<dbReference type="PANTHER" id="PTHR30289:SF1">
    <property type="entry name" value="PEBP (PHOSPHATIDYLETHANOLAMINE-BINDING PROTEIN) FAMILY PROTEIN"/>
    <property type="match status" value="1"/>
</dbReference>
<organism evidence="2 3">
    <name type="scientific">Streptomyces mangrovisoli</name>
    <dbReference type="NCBI Taxonomy" id="1428628"/>
    <lineage>
        <taxon>Bacteria</taxon>
        <taxon>Bacillati</taxon>
        <taxon>Actinomycetota</taxon>
        <taxon>Actinomycetes</taxon>
        <taxon>Kitasatosporales</taxon>
        <taxon>Streptomycetaceae</taxon>
        <taxon>Streptomyces</taxon>
    </lineage>
</organism>
<dbReference type="EMBL" id="LAVA02000089">
    <property type="protein sequence ID" value="OIJ64065.1"/>
    <property type="molecule type" value="Genomic_DNA"/>
</dbReference>
<dbReference type="Pfam" id="PF01161">
    <property type="entry name" value="PBP"/>
    <property type="match status" value="1"/>
</dbReference>
<dbReference type="NCBIfam" id="TIGR00481">
    <property type="entry name" value="YbhB/YbcL family Raf kinase inhibitor-like protein"/>
    <property type="match status" value="1"/>
</dbReference>
<evidence type="ECO:0000256" key="1">
    <source>
        <dbReference type="ARBA" id="ARBA00007120"/>
    </source>
</evidence>
<protein>
    <recommendedName>
        <fullName evidence="4">Phosphatidylethanolamine-binding protein</fullName>
    </recommendedName>
</protein>
<dbReference type="CDD" id="cd00865">
    <property type="entry name" value="PEBP_bact_arch"/>
    <property type="match status" value="1"/>
</dbReference>
<keyword evidence="3" id="KW-1185">Reference proteome</keyword>
<dbReference type="Gene3D" id="3.90.280.10">
    <property type="entry name" value="PEBP-like"/>
    <property type="match status" value="1"/>
</dbReference>
<dbReference type="Proteomes" id="UP000034196">
    <property type="component" value="Unassembled WGS sequence"/>
</dbReference>
<evidence type="ECO:0000313" key="2">
    <source>
        <dbReference type="EMBL" id="OIJ64065.1"/>
    </source>
</evidence>
<dbReference type="RefSeq" id="WP_046584381.1">
    <property type="nucleotide sequence ID" value="NZ_LAVA02000089.1"/>
</dbReference>
<accession>A0A1J4NNQ5</accession>
<evidence type="ECO:0000313" key="3">
    <source>
        <dbReference type="Proteomes" id="UP000034196"/>
    </source>
</evidence>
<comment type="caution">
    <text evidence="2">The sequence shown here is derived from an EMBL/GenBank/DDBJ whole genome shotgun (WGS) entry which is preliminary data.</text>
</comment>
<dbReference type="STRING" id="1428628.WN71_030960"/>
<comment type="similarity">
    <text evidence="1">Belongs to the UPF0098 family.</text>
</comment>
<dbReference type="AlphaFoldDB" id="A0A1J4NNQ5"/>
<dbReference type="SUPFAM" id="SSF49777">
    <property type="entry name" value="PEBP-like"/>
    <property type="match status" value="1"/>
</dbReference>
<dbReference type="InterPro" id="IPR008914">
    <property type="entry name" value="PEBP"/>
</dbReference>
<dbReference type="PANTHER" id="PTHR30289">
    <property type="entry name" value="UNCHARACTERIZED PROTEIN YBCL-RELATED"/>
    <property type="match status" value="1"/>
</dbReference>
<dbReference type="OrthoDB" id="9797506at2"/>
<reference evidence="2" key="1">
    <citation type="submission" date="2016-10" db="EMBL/GenBank/DDBJ databases">
        <title>Genome sequence of Streptomyces mangrovisoli MUSC 149.</title>
        <authorList>
            <person name="Lee L.-H."/>
            <person name="Ser H.-L."/>
        </authorList>
    </citation>
    <scope>NUCLEOTIDE SEQUENCE [LARGE SCALE GENOMIC DNA]</scope>
    <source>
        <strain evidence="2">MUSC 149</strain>
    </source>
</reference>
<dbReference type="InterPro" id="IPR005247">
    <property type="entry name" value="YbhB_YbcL/LppC-like"/>
</dbReference>
<proteinExistence type="inferred from homology"/>
<evidence type="ECO:0008006" key="4">
    <source>
        <dbReference type="Google" id="ProtNLM"/>
    </source>
</evidence>
<sequence length="189" mass="20016">MHPVEVLLLPVGRLLRNRRPDEAASIANAPGLATENRITLTSPAFRDGQVVPAKHCGQFIGDDTSPALAWSPLPEGTKGLVLVLEDLDVPTAAPGIHTIAAFPAVDGGLAEGALTPDDPRFHFLPNRRGQAKYAGPRPLPGHGTHRYRFHLYALDTDIDFTKVADMQAVPAALAGHVLASGTLTGTRTS</sequence>